<evidence type="ECO:0008006" key="3">
    <source>
        <dbReference type="Google" id="ProtNLM"/>
    </source>
</evidence>
<dbReference type="SUPFAM" id="SSF52047">
    <property type="entry name" value="RNI-like"/>
    <property type="match status" value="1"/>
</dbReference>
<name>A0A2I2G411_9EURO</name>
<evidence type="ECO:0000313" key="1">
    <source>
        <dbReference type="EMBL" id="PLB47593.1"/>
    </source>
</evidence>
<dbReference type="VEuPathDB" id="FungiDB:P170DRAFT_510410"/>
<proteinExistence type="predicted"/>
<reference evidence="1 2" key="1">
    <citation type="submission" date="2016-12" db="EMBL/GenBank/DDBJ databases">
        <title>The genomes of Aspergillus section Nigri reveals drivers in fungal speciation.</title>
        <authorList>
            <consortium name="DOE Joint Genome Institute"/>
            <person name="Vesth T.C."/>
            <person name="Nybo J."/>
            <person name="Theobald S."/>
            <person name="Brandl J."/>
            <person name="Frisvad J.C."/>
            <person name="Nielsen K.F."/>
            <person name="Lyhne E.K."/>
            <person name="Kogle M.E."/>
            <person name="Kuo A."/>
            <person name="Riley R."/>
            <person name="Clum A."/>
            <person name="Nolan M."/>
            <person name="Lipzen A."/>
            <person name="Salamov A."/>
            <person name="Henrissat B."/>
            <person name="Wiebenga A."/>
            <person name="De Vries R.P."/>
            <person name="Grigoriev I.V."/>
            <person name="Mortensen U.H."/>
            <person name="Andersen M.R."/>
            <person name="Baker S.E."/>
        </authorList>
    </citation>
    <scope>NUCLEOTIDE SEQUENCE [LARGE SCALE GENOMIC DNA]</scope>
    <source>
        <strain evidence="1 2">IBT 23096</strain>
    </source>
</reference>
<dbReference type="EMBL" id="MSFO01000005">
    <property type="protein sequence ID" value="PLB47593.1"/>
    <property type="molecule type" value="Genomic_DNA"/>
</dbReference>
<dbReference type="OrthoDB" id="5426109at2759"/>
<evidence type="ECO:0000313" key="2">
    <source>
        <dbReference type="Proteomes" id="UP000234275"/>
    </source>
</evidence>
<sequence>MFSPQLPQEVVGLVIDNVDSVPDLLNCACVNSIWNSEALKKLYEGSIHDMRFRTPDIGSLNCLFVASRKRFWRNMSFVKHLLISPASHTVYYAHLPKSGHFENCRALRHPQDTENLLQPPGKGLTSFAIPFDIARPYTSDVEHLFLPPTVEFLAIAAVFCEDFLRNQHRAKLGNLKALTIYEQNGEDDSVDAISEFLEACDLQFFNLETTFLGRRGFDIERILPYLQQQRNLMALALNMPFLGGSLISESSTLTQEGLRNPWPKLKALSLGQGDEQSLELLPTFEDLQILRIHQLSEMLDIGHTLVETIGRCKHLRALNIGFEDIETLAAIPDIVRDCPLLQEFVLMDCIYSVEEYQAEILFSRLIHALPRVEFLRLGLKFQMSNEMLQDLARLCPQLSILCLPSVELSMALAKMTEVNPFQQLESMILLGIFFQNPCRMMHCDRIQSIVTEWRRIFPKLKPVMPCHDDYEAEPWEEVALMGIDLRRDDLEDEVLVRAEKEMKTSIDKDCVGTILRTKLWKALGYRRDWLTPDNIQYIWQTNMEIEMIGWPVVPLKAFSDQSPFSTRAN</sequence>
<accession>A0A2I2G411</accession>
<dbReference type="STRING" id="1392250.A0A2I2G411"/>
<dbReference type="Gene3D" id="3.80.10.10">
    <property type="entry name" value="Ribonuclease Inhibitor"/>
    <property type="match status" value="1"/>
</dbReference>
<organism evidence="1 2">
    <name type="scientific">Aspergillus steynii IBT 23096</name>
    <dbReference type="NCBI Taxonomy" id="1392250"/>
    <lineage>
        <taxon>Eukaryota</taxon>
        <taxon>Fungi</taxon>
        <taxon>Dikarya</taxon>
        <taxon>Ascomycota</taxon>
        <taxon>Pezizomycotina</taxon>
        <taxon>Eurotiomycetes</taxon>
        <taxon>Eurotiomycetidae</taxon>
        <taxon>Eurotiales</taxon>
        <taxon>Aspergillaceae</taxon>
        <taxon>Aspergillus</taxon>
        <taxon>Aspergillus subgen. Circumdati</taxon>
    </lineage>
</organism>
<gene>
    <name evidence="1" type="ORF">P170DRAFT_510410</name>
</gene>
<dbReference type="GeneID" id="36562484"/>
<keyword evidence="2" id="KW-1185">Reference proteome</keyword>
<dbReference type="InterPro" id="IPR032675">
    <property type="entry name" value="LRR_dom_sf"/>
</dbReference>
<protein>
    <recommendedName>
        <fullName evidence="3">F-box domain-containing protein</fullName>
    </recommendedName>
</protein>
<comment type="caution">
    <text evidence="1">The sequence shown here is derived from an EMBL/GenBank/DDBJ whole genome shotgun (WGS) entry which is preliminary data.</text>
</comment>
<dbReference type="RefSeq" id="XP_024702895.1">
    <property type="nucleotide sequence ID" value="XM_024854778.1"/>
</dbReference>
<dbReference type="Proteomes" id="UP000234275">
    <property type="component" value="Unassembled WGS sequence"/>
</dbReference>
<dbReference type="AlphaFoldDB" id="A0A2I2G411"/>